<evidence type="ECO:0000313" key="3">
    <source>
        <dbReference type="Proteomes" id="UP000265515"/>
    </source>
</evidence>
<dbReference type="PANTHER" id="PTHR38847:SF1">
    <property type="entry name" value="PSEUDOURIDINE SYNTHASE RSUA_RLUA-LIKE DOMAIN-CONTAINING PROTEIN"/>
    <property type="match status" value="1"/>
</dbReference>
<dbReference type="Gramene" id="GBG68158">
    <property type="protein sequence ID" value="GBG68158"/>
    <property type="gene ID" value="CBR_g2709"/>
</dbReference>
<gene>
    <name evidence="2" type="ORF">CBR_g2709</name>
</gene>
<accession>A0A388KDL7</accession>
<dbReference type="STRING" id="69332.A0A388KDL7"/>
<dbReference type="Proteomes" id="UP000265515">
    <property type="component" value="Unassembled WGS sequence"/>
</dbReference>
<feature type="chain" id="PRO_5017290807" description="DUF4360 domain-containing protein" evidence="1">
    <location>
        <begin position="27"/>
        <end position="204"/>
    </location>
</feature>
<evidence type="ECO:0000256" key="1">
    <source>
        <dbReference type="SAM" id="SignalP"/>
    </source>
</evidence>
<comment type="caution">
    <text evidence="2">The sequence shown here is derived from an EMBL/GenBank/DDBJ whole genome shotgun (WGS) entry which is preliminary data.</text>
</comment>
<dbReference type="EMBL" id="BFEA01000096">
    <property type="protein sequence ID" value="GBG68158.1"/>
    <property type="molecule type" value="Genomic_DNA"/>
</dbReference>
<keyword evidence="1" id="KW-0732">Signal</keyword>
<protein>
    <recommendedName>
        <fullName evidence="4">DUF4360 domain-containing protein</fullName>
    </recommendedName>
</protein>
<organism evidence="2 3">
    <name type="scientific">Chara braunii</name>
    <name type="common">Braun's stonewort</name>
    <dbReference type="NCBI Taxonomy" id="69332"/>
    <lineage>
        <taxon>Eukaryota</taxon>
        <taxon>Viridiplantae</taxon>
        <taxon>Streptophyta</taxon>
        <taxon>Charophyceae</taxon>
        <taxon>Charales</taxon>
        <taxon>Characeae</taxon>
        <taxon>Chara</taxon>
    </lineage>
</organism>
<dbReference type="Pfam" id="PF14273">
    <property type="entry name" value="DUF4360"/>
    <property type="match status" value="1"/>
</dbReference>
<dbReference type="PANTHER" id="PTHR38847">
    <property type="match status" value="1"/>
</dbReference>
<reference evidence="2 3" key="1">
    <citation type="journal article" date="2018" name="Cell">
        <title>The Chara Genome: Secondary Complexity and Implications for Plant Terrestrialization.</title>
        <authorList>
            <person name="Nishiyama T."/>
            <person name="Sakayama H."/>
            <person name="Vries J.D."/>
            <person name="Buschmann H."/>
            <person name="Saint-Marcoux D."/>
            <person name="Ullrich K.K."/>
            <person name="Haas F.B."/>
            <person name="Vanderstraeten L."/>
            <person name="Becker D."/>
            <person name="Lang D."/>
            <person name="Vosolsobe S."/>
            <person name="Rombauts S."/>
            <person name="Wilhelmsson P.K.I."/>
            <person name="Janitza P."/>
            <person name="Kern R."/>
            <person name="Heyl A."/>
            <person name="Rumpler F."/>
            <person name="Villalobos L.I.A.C."/>
            <person name="Clay J.M."/>
            <person name="Skokan R."/>
            <person name="Toyoda A."/>
            <person name="Suzuki Y."/>
            <person name="Kagoshima H."/>
            <person name="Schijlen E."/>
            <person name="Tajeshwar N."/>
            <person name="Catarino B."/>
            <person name="Hetherington A.J."/>
            <person name="Saltykova A."/>
            <person name="Bonnot C."/>
            <person name="Breuninger H."/>
            <person name="Symeonidi A."/>
            <person name="Radhakrishnan G.V."/>
            <person name="Van Nieuwerburgh F."/>
            <person name="Deforce D."/>
            <person name="Chang C."/>
            <person name="Karol K.G."/>
            <person name="Hedrich R."/>
            <person name="Ulvskov P."/>
            <person name="Glockner G."/>
            <person name="Delwiche C.F."/>
            <person name="Petrasek J."/>
            <person name="Van de Peer Y."/>
            <person name="Friml J."/>
            <person name="Beilby M."/>
            <person name="Dolan L."/>
            <person name="Kohara Y."/>
            <person name="Sugano S."/>
            <person name="Fujiyama A."/>
            <person name="Delaux P.-M."/>
            <person name="Quint M."/>
            <person name="TheiBen G."/>
            <person name="Hagemann M."/>
            <person name="Harholt J."/>
            <person name="Dunand C."/>
            <person name="Zachgo S."/>
            <person name="Langdale J."/>
            <person name="Maumus F."/>
            <person name="Straeten D.V.D."/>
            <person name="Gould S.B."/>
            <person name="Rensing S.A."/>
        </authorList>
    </citation>
    <scope>NUCLEOTIDE SEQUENCE [LARGE SCALE GENOMIC DNA]</scope>
    <source>
        <strain evidence="2 3">S276</strain>
    </source>
</reference>
<dbReference type="InterPro" id="IPR025649">
    <property type="entry name" value="DUF4360"/>
</dbReference>
<proteinExistence type="predicted"/>
<evidence type="ECO:0008006" key="4">
    <source>
        <dbReference type="Google" id="ProtNLM"/>
    </source>
</evidence>
<dbReference type="AlphaFoldDB" id="A0A388KDL7"/>
<dbReference type="OrthoDB" id="152248at2759"/>
<sequence length="204" mass="21357">MERSAMVALLLFTLLAVLVSNGYASGAPPSGSVTIAGFTYNGDGCPPGSTEGDVSSDGQALTVMFSKYTASTDMGVAGRRRSCSVSVKLAYPPGFIYHLGSVTVRGYGLLAEGVTGTVQSSYYVAGVPGTAKAKRVIKGPFDDDFEFTDGFESIASSECSSVRNLNIKTEVRVDPGNTSKNGLMTIDSADLRLTEVFSIVWTAC</sequence>
<evidence type="ECO:0000313" key="2">
    <source>
        <dbReference type="EMBL" id="GBG68158.1"/>
    </source>
</evidence>
<name>A0A388KDL7_CHABU</name>
<feature type="signal peptide" evidence="1">
    <location>
        <begin position="1"/>
        <end position="26"/>
    </location>
</feature>
<keyword evidence="3" id="KW-1185">Reference proteome</keyword>